<feature type="non-terminal residue" evidence="2">
    <location>
        <position position="220"/>
    </location>
</feature>
<dbReference type="Gene3D" id="1.50.10.10">
    <property type="match status" value="1"/>
</dbReference>
<sequence>MRNILFLSITRAQPNTYDCSIYGLNTFVGSLNLTALLACEKISLELNKLDWAEKCKKLFDFSLETIDRECWNGEFYVQKYDENKVKEFQYGIGCHSDQLLGQWWAFHLGLGYIFPSDRVIKALRSILKYNFKETLEGFKQTPRVFASPSESGLLNCTWPNGGRPEIPTLYTDEVFTGVEYEIAAQCIYAGDLNSGLRLVNAVRKRYDGSHRNPWNEIECG</sequence>
<protein>
    <recommendedName>
        <fullName evidence="1">Glycosyl-hydrolase family 116 catalytic region domain-containing protein</fullName>
    </recommendedName>
</protein>
<dbReference type="InterPro" id="IPR008928">
    <property type="entry name" value="6-hairpin_glycosidase_sf"/>
</dbReference>
<dbReference type="InterPro" id="IPR052566">
    <property type="entry name" value="Non-lysos_glucosylceramidase"/>
</dbReference>
<dbReference type="PANTHER" id="PTHR12654:SF4">
    <property type="entry name" value="PB1 DOMAIN-CONTAINING PROTEIN"/>
    <property type="match status" value="1"/>
</dbReference>
<dbReference type="GO" id="GO:0008422">
    <property type="term" value="F:beta-glucosidase activity"/>
    <property type="evidence" value="ECO:0007669"/>
    <property type="project" value="TreeGrafter"/>
</dbReference>
<dbReference type="SUPFAM" id="SSF48208">
    <property type="entry name" value="Six-hairpin glycosidases"/>
    <property type="match status" value="1"/>
</dbReference>
<evidence type="ECO:0000313" key="2">
    <source>
        <dbReference type="EMBL" id="GAG80956.1"/>
    </source>
</evidence>
<dbReference type="PANTHER" id="PTHR12654">
    <property type="entry name" value="BILE ACID BETA-GLUCOSIDASE-RELATED"/>
    <property type="match status" value="1"/>
</dbReference>
<dbReference type="AlphaFoldDB" id="X1C9E3"/>
<proteinExistence type="predicted"/>
<accession>X1C9E3</accession>
<reference evidence="2" key="1">
    <citation type="journal article" date="2014" name="Front. Microbiol.">
        <title>High frequency of phylogenetically diverse reductive dehalogenase-homologous genes in deep subseafloor sedimentary metagenomes.</title>
        <authorList>
            <person name="Kawai M."/>
            <person name="Futagami T."/>
            <person name="Toyoda A."/>
            <person name="Takaki Y."/>
            <person name="Nishi S."/>
            <person name="Hori S."/>
            <person name="Arai W."/>
            <person name="Tsubouchi T."/>
            <person name="Morono Y."/>
            <person name="Uchiyama I."/>
            <person name="Ito T."/>
            <person name="Fujiyama A."/>
            <person name="Inagaki F."/>
            <person name="Takami H."/>
        </authorList>
    </citation>
    <scope>NUCLEOTIDE SEQUENCE</scope>
    <source>
        <strain evidence="2">Expedition CK06-06</strain>
    </source>
</reference>
<name>X1C9E3_9ZZZZ</name>
<dbReference type="EMBL" id="BART01011117">
    <property type="protein sequence ID" value="GAG80956.1"/>
    <property type="molecule type" value="Genomic_DNA"/>
</dbReference>
<dbReference type="InterPro" id="IPR012341">
    <property type="entry name" value="6hp_glycosidase-like_sf"/>
</dbReference>
<gene>
    <name evidence="2" type="ORF">S01H4_23840</name>
</gene>
<dbReference type="GO" id="GO:0005975">
    <property type="term" value="P:carbohydrate metabolic process"/>
    <property type="evidence" value="ECO:0007669"/>
    <property type="project" value="InterPro"/>
</dbReference>
<comment type="caution">
    <text evidence="2">The sequence shown here is derived from an EMBL/GenBank/DDBJ whole genome shotgun (WGS) entry which is preliminary data.</text>
</comment>
<dbReference type="InterPro" id="IPR006775">
    <property type="entry name" value="GH116_catalytic"/>
</dbReference>
<organism evidence="2">
    <name type="scientific">marine sediment metagenome</name>
    <dbReference type="NCBI Taxonomy" id="412755"/>
    <lineage>
        <taxon>unclassified sequences</taxon>
        <taxon>metagenomes</taxon>
        <taxon>ecological metagenomes</taxon>
    </lineage>
</organism>
<dbReference type="Pfam" id="PF04685">
    <property type="entry name" value="DUF608"/>
    <property type="match status" value="1"/>
</dbReference>
<feature type="domain" description="Glycosyl-hydrolase family 116 catalytic region" evidence="1">
    <location>
        <begin position="13"/>
        <end position="213"/>
    </location>
</feature>
<evidence type="ECO:0000259" key="1">
    <source>
        <dbReference type="Pfam" id="PF04685"/>
    </source>
</evidence>